<dbReference type="Proteomes" id="UP000193067">
    <property type="component" value="Unassembled WGS sequence"/>
</dbReference>
<dbReference type="AlphaFoldDB" id="A0A1Y2IBQ0"/>
<keyword evidence="2" id="KW-1185">Reference proteome</keyword>
<name>A0A1Y2IBQ0_TRAC3</name>
<sequence>MARREERLSRFLWCWRSDSHLCQGTIFQRQSVAQTHHGDVDIHLSFGAFDHICSVEGDSWHTSAHCSKFITVTISKRTDDLTTGHTLCRNCTIVVACQG</sequence>
<organism evidence="1 2">
    <name type="scientific">Trametes coccinea (strain BRFM310)</name>
    <name type="common">Pycnoporus coccineus</name>
    <dbReference type="NCBI Taxonomy" id="1353009"/>
    <lineage>
        <taxon>Eukaryota</taxon>
        <taxon>Fungi</taxon>
        <taxon>Dikarya</taxon>
        <taxon>Basidiomycota</taxon>
        <taxon>Agaricomycotina</taxon>
        <taxon>Agaricomycetes</taxon>
        <taxon>Polyporales</taxon>
        <taxon>Polyporaceae</taxon>
        <taxon>Trametes</taxon>
    </lineage>
</organism>
<evidence type="ECO:0000313" key="2">
    <source>
        <dbReference type="Proteomes" id="UP000193067"/>
    </source>
</evidence>
<evidence type="ECO:0000313" key="1">
    <source>
        <dbReference type="EMBL" id="OSC98527.1"/>
    </source>
</evidence>
<accession>A0A1Y2IBQ0</accession>
<protein>
    <submittedName>
        <fullName evidence="1">Uncharacterized protein</fullName>
    </submittedName>
</protein>
<reference evidence="1 2" key="1">
    <citation type="journal article" date="2015" name="Biotechnol. Biofuels">
        <title>Enhanced degradation of softwood versus hardwood by the white-rot fungus Pycnoporus coccineus.</title>
        <authorList>
            <person name="Couturier M."/>
            <person name="Navarro D."/>
            <person name="Chevret D."/>
            <person name="Henrissat B."/>
            <person name="Piumi F."/>
            <person name="Ruiz-Duenas F.J."/>
            <person name="Martinez A.T."/>
            <person name="Grigoriev I.V."/>
            <person name="Riley R."/>
            <person name="Lipzen A."/>
            <person name="Berrin J.G."/>
            <person name="Master E.R."/>
            <person name="Rosso M.N."/>
        </authorList>
    </citation>
    <scope>NUCLEOTIDE SEQUENCE [LARGE SCALE GENOMIC DNA]</scope>
    <source>
        <strain evidence="1 2">BRFM310</strain>
    </source>
</reference>
<proteinExistence type="predicted"/>
<dbReference type="EMBL" id="KZ084137">
    <property type="protein sequence ID" value="OSC98527.1"/>
    <property type="molecule type" value="Genomic_DNA"/>
</dbReference>
<gene>
    <name evidence="1" type="ORF">PYCCODRAFT_1439226</name>
</gene>